<comment type="subunit">
    <text evidence="2">Homodimer.</text>
</comment>
<keyword evidence="4" id="KW-0289">Folate biosynthesis</keyword>
<name>A0A1H8Q9V4_9PSEU</name>
<keyword evidence="4" id="KW-0479">Metal-binding</keyword>
<dbReference type="Pfam" id="PF00809">
    <property type="entry name" value="Pterin_bind"/>
    <property type="match status" value="1"/>
</dbReference>
<dbReference type="UniPathway" id="UPA00077">
    <property type="reaction ID" value="UER00156"/>
</dbReference>
<dbReference type="PROSITE" id="PS00792">
    <property type="entry name" value="DHPS_1"/>
    <property type="match status" value="1"/>
</dbReference>
<dbReference type="GO" id="GO:0004156">
    <property type="term" value="F:dihydropteroate synthase activity"/>
    <property type="evidence" value="ECO:0007669"/>
    <property type="project" value="UniProtKB-EC"/>
</dbReference>
<reference evidence="6 7" key="1">
    <citation type="submission" date="2016-10" db="EMBL/GenBank/DDBJ databases">
        <authorList>
            <person name="de Groot N.N."/>
        </authorList>
    </citation>
    <scope>NUCLEOTIDE SEQUENCE [LARGE SCALE GENOMIC DNA]</scope>
    <source>
        <strain evidence="6 7">DSM 44993</strain>
    </source>
</reference>
<dbReference type="GO" id="GO:0005829">
    <property type="term" value="C:cytosol"/>
    <property type="evidence" value="ECO:0007669"/>
    <property type="project" value="TreeGrafter"/>
</dbReference>
<keyword evidence="7" id="KW-1185">Reference proteome</keyword>
<feature type="domain" description="Pterin-binding" evidence="5">
    <location>
        <begin position="31"/>
        <end position="284"/>
    </location>
</feature>
<organism evidence="6 7">
    <name type="scientific">Amycolatopsis saalfeldensis</name>
    <dbReference type="NCBI Taxonomy" id="394193"/>
    <lineage>
        <taxon>Bacteria</taxon>
        <taxon>Bacillati</taxon>
        <taxon>Actinomycetota</taxon>
        <taxon>Actinomycetes</taxon>
        <taxon>Pseudonocardiales</taxon>
        <taxon>Pseudonocardiaceae</taxon>
        <taxon>Amycolatopsis</taxon>
    </lineage>
</organism>
<keyword evidence="4" id="KW-0460">Magnesium</keyword>
<protein>
    <recommendedName>
        <fullName evidence="4">Dihydropteroate synthase</fullName>
        <shortName evidence="4">DHPS</shortName>
        <ecNumber evidence="4">2.5.1.15</ecNumber>
    </recommendedName>
    <alternativeName>
        <fullName evidence="4">Dihydropteroate pyrophosphorylase</fullName>
    </alternativeName>
</protein>
<evidence type="ECO:0000313" key="6">
    <source>
        <dbReference type="EMBL" id="SEO50697.1"/>
    </source>
</evidence>
<dbReference type="InterPro" id="IPR011005">
    <property type="entry name" value="Dihydropteroate_synth-like_sf"/>
</dbReference>
<gene>
    <name evidence="6" type="ORF">SAMN04489732_101256</name>
</gene>
<evidence type="ECO:0000256" key="4">
    <source>
        <dbReference type="RuleBase" id="RU361205"/>
    </source>
</evidence>
<evidence type="ECO:0000256" key="1">
    <source>
        <dbReference type="ARBA" id="ARBA00009503"/>
    </source>
</evidence>
<dbReference type="PANTHER" id="PTHR20941:SF8">
    <property type="entry name" value="INACTIVE DIHYDROPTEROATE SYNTHASE 2"/>
    <property type="match status" value="1"/>
</dbReference>
<dbReference type="FunFam" id="3.20.20.20:FF:000008">
    <property type="entry name" value="Dihydropteroate synthase"/>
    <property type="match status" value="1"/>
</dbReference>
<dbReference type="PANTHER" id="PTHR20941">
    <property type="entry name" value="FOLATE SYNTHESIS PROTEINS"/>
    <property type="match status" value="1"/>
</dbReference>
<evidence type="ECO:0000259" key="5">
    <source>
        <dbReference type="PROSITE" id="PS50972"/>
    </source>
</evidence>
<evidence type="ECO:0000256" key="2">
    <source>
        <dbReference type="ARBA" id="ARBA00011738"/>
    </source>
</evidence>
<proteinExistence type="inferred from homology"/>
<comment type="similarity">
    <text evidence="1 4">Belongs to the DHPS family.</text>
</comment>
<evidence type="ECO:0000313" key="7">
    <source>
        <dbReference type="Proteomes" id="UP000198582"/>
    </source>
</evidence>
<dbReference type="Proteomes" id="UP000198582">
    <property type="component" value="Unassembled WGS sequence"/>
</dbReference>
<sequence>MIAETDAPARESTLKTPDLVFRGRRLTGDRALVMAIVNRTPDSFYDHGATFEEQRAQDAVRRARAEGADLVDIGGVPAGHGPEVTAAEEISRVVPTVAWARETFPDLVISVDTYRAEVADAVCRAGADLVNDNWAAVEPEILDVAAQYGAGYICAHTNGLQPRTEAVRPEYDDVVKAVIEATTALAERALERGVPREGIMIDPCIDFGKNSYQSLELLRSVEALTATGWPVLMALSNKDVIGETLDVPVGERVSGTLAATAVAALHGAAMFRAHQVRETRHVVEMVASIAGTRPPARVVRSL</sequence>
<dbReference type="PROSITE" id="PS50972">
    <property type="entry name" value="PTERIN_BINDING"/>
    <property type="match status" value="1"/>
</dbReference>
<dbReference type="EC" id="2.5.1.15" evidence="4"/>
<comment type="function">
    <text evidence="3">Has very low affinity for the DHPS substrate 6-hydroxymethyl-7,8-dihydropterin-pyrophosphate, but can bind the inhibitor dapsone. Seems to lack dihydropteroate synthase activity, and does probably not function in folate metabolism.</text>
</comment>
<accession>A0A1H8Q9V4</accession>
<dbReference type="GO" id="GO:0046656">
    <property type="term" value="P:folic acid biosynthetic process"/>
    <property type="evidence" value="ECO:0007669"/>
    <property type="project" value="UniProtKB-KW"/>
</dbReference>
<dbReference type="SUPFAM" id="SSF51717">
    <property type="entry name" value="Dihydropteroate synthetase-like"/>
    <property type="match status" value="1"/>
</dbReference>
<dbReference type="AlphaFoldDB" id="A0A1H8Q9V4"/>
<dbReference type="InterPro" id="IPR006390">
    <property type="entry name" value="DHP_synth_dom"/>
</dbReference>
<dbReference type="EMBL" id="FOEF01000001">
    <property type="protein sequence ID" value="SEO50697.1"/>
    <property type="molecule type" value="Genomic_DNA"/>
</dbReference>
<dbReference type="InterPro" id="IPR045031">
    <property type="entry name" value="DHP_synth-like"/>
</dbReference>
<comment type="cofactor">
    <cofactor evidence="4">
        <name>Mg(2+)</name>
        <dbReference type="ChEBI" id="CHEBI:18420"/>
    </cofactor>
</comment>
<dbReference type="NCBIfam" id="TIGR01496">
    <property type="entry name" value="DHPS"/>
    <property type="match status" value="1"/>
</dbReference>
<dbReference type="STRING" id="394193.SAMN04489732_101256"/>
<dbReference type="InterPro" id="IPR000489">
    <property type="entry name" value="Pterin-binding_dom"/>
</dbReference>
<evidence type="ECO:0000256" key="3">
    <source>
        <dbReference type="ARBA" id="ARBA00058850"/>
    </source>
</evidence>
<dbReference type="GO" id="GO:0046654">
    <property type="term" value="P:tetrahydrofolate biosynthetic process"/>
    <property type="evidence" value="ECO:0007669"/>
    <property type="project" value="UniProtKB-UniPathway"/>
</dbReference>
<keyword evidence="4" id="KW-0808">Transferase</keyword>
<comment type="pathway">
    <text evidence="4">Cofactor biosynthesis; tetrahydrofolate biosynthesis; 7,8-dihydrofolate from 2-amino-4-hydroxy-6-hydroxymethyl-7,8-dihydropteridine diphosphate and 4-aminobenzoate: step 1/2.</text>
</comment>
<dbReference type="Gene3D" id="3.20.20.20">
    <property type="entry name" value="Dihydropteroate synthase-like"/>
    <property type="match status" value="1"/>
</dbReference>
<dbReference type="GO" id="GO:0046872">
    <property type="term" value="F:metal ion binding"/>
    <property type="evidence" value="ECO:0007669"/>
    <property type="project" value="UniProtKB-KW"/>
</dbReference>
<comment type="function">
    <text evidence="4">Catalyzes the condensation of para-aminobenzoate (pABA) with 6-hydroxymethyl-7,8-dihydropterin diphosphate (DHPt-PP) to form 7,8-dihydropteroate (H2Pte), the immediate precursor of folate derivatives.</text>
</comment>